<name>A0AAW7XHE9_9GAMM</name>
<reference evidence="1" key="1">
    <citation type="submission" date="2023-07" db="EMBL/GenBank/DDBJ databases">
        <title>Genome content predicts the carbon catabolic preferences of heterotrophic bacteria.</title>
        <authorList>
            <person name="Gralka M."/>
        </authorList>
    </citation>
    <scope>NUCLEOTIDE SEQUENCE</scope>
    <source>
        <strain evidence="1">I2M16</strain>
    </source>
</reference>
<dbReference type="InterPro" id="IPR016155">
    <property type="entry name" value="Mopterin_synth/thiamin_S_b"/>
</dbReference>
<organism evidence="1 2">
    <name type="scientific">Neptunomonas phycophila</name>
    <dbReference type="NCBI Taxonomy" id="1572645"/>
    <lineage>
        <taxon>Bacteria</taxon>
        <taxon>Pseudomonadati</taxon>
        <taxon>Pseudomonadota</taxon>
        <taxon>Gammaproteobacteria</taxon>
        <taxon>Oceanospirillales</taxon>
        <taxon>Oceanospirillaceae</taxon>
        <taxon>Neptunomonas</taxon>
    </lineage>
</organism>
<dbReference type="InterPro" id="IPR010035">
    <property type="entry name" value="Thi_S"/>
</dbReference>
<dbReference type="PANTHER" id="PTHR34472:SF1">
    <property type="entry name" value="SULFUR CARRIER PROTEIN THIS"/>
    <property type="match status" value="1"/>
</dbReference>
<sequence>MQFYVNGESKTLNDNACLVDLIESMGLVGKRIAIEVNQEIIPRSQHTDYRIQENDQVEVVHAIGGG</sequence>
<gene>
    <name evidence="1" type="primary">thiS</name>
    <name evidence="1" type="ORF">Q4490_08420</name>
</gene>
<dbReference type="CDD" id="cd00565">
    <property type="entry name" value="Ubl_ThiS"/>
    <property type="match status" value="1"/>
</dbReference>
<protein>
    <submittedName>
        <fullName evidence="1">Sulfur carrier protein ThiS</fullName>
    </submittedName>
</protein>
<evidence type="ECO:0000313" key="1">
    <source>
        <dbReference type="EMBL" id="MDO6453587.1"/>
    </source>
</evidence>
<dbReference type="AlphaFoldDB" id="A0AAW7XHE9"/>
<dbReference type="NCBIfam" id="TIGR01683">
    <property type="entry name" value="thiS"/>
    <property type="match status" value="1"/>
</dbReference>
<accession>A0AAW7XHE9</accession>
<dbReference type="InterPro" id="IPR003749">
    <property type="entry name" value="ThiS/MoaD-like"/>
</dbReference>
<dbReference type="RefSeq" id="WP_303549876.1">
    <property type="nucleotide sequence ID" value="NZ_JAUOPG010000004.1"/>
</dbReference>
<dbReference type="Gene3D" id="3.10.20.30">
    <property type="match status" value="1"/>
</dbReference>
<dbReference type="SUPFAM" id="SSF54285">
    <property type="entry name" value="MoaD/ThiS"/>
    <property type="match status" value="1"/>
</dbReference>
<comment type="caution">
    <text evidence="1">The sequence shown here is derived from an EMBL/GenBank/DDBJ whole genome shotgun (WGS) entry which is preliminary data.</text>
</comment>
<dbReference type="Proteomes" id="UP001169862">
    <property type="component" value="Unassembled WGS sequence"/>
</dbReference>
<dbReference type="PANTHER" id="PTHR34472">
    <property type="entry name" value="SULFUR CARRIER PROTEIN THIS"/>
    <property type="match status" value="1"/>
</dbReference>
<dbReference type="Pfam" id="PF02597">
    <property type="entry name" value="ThiS"/>
    <property type="match status" value="1"/>
</dbReference>
<proteinExistence type="predicted"/>
<dbReference type="EMBL" id="JAUOPG010000004">
    <property type="protein sequence ID" value="MDO6453587.1"/>
    <property type="molecule type" value="Genomic_DNA"/>
</dbReference>
<dbReference type="InterPro" id="IPR012675">
    <property type="entry name" value="Beta-grasp_dom_sf"/>
</dbReference>
<evidence type="ECO:0000313" key="2">
    <source>
        <dbReference type="Proteomes" id="UP001169862"/>
    </source>
</evidence>